<keyword evidence="11" id="KW-1185">Reference proteome</keyword>
<dbReference type="KEGG" id="cbq:AL705_01345"/>
<gene>
    <name evidence="9" type="primary">menF</name>
    <name evidence="8" type="ORF">AL705_01345</name>
    <name evidence="9" type="ORF">LC603019_00281</name>
</gene>
<dbReference type="NCBIfam" id="TIGR00543">
    <property type="entry name" value="isochor_syn"/>
    <property type="match status" value="1"/>
</dbReference>
<comment type="similarity">
    <text evidence="2">Belongs to the isochorismate synthase family.</text>
</comment>
<dbReference type="Proteomes" id="UP000068137">
    <property type="component" value="Chromosome"/>
</dbReference>
<dbReference type="InterPro" id="IPR005801">
    <property type="entry name" value="ADC_synthase"/>
</dbReference>
<feature type="region of interest" description="Disordered" evidence="6">
    <location>
        <begin position="1"/>
        <end position="22"/>
    </location>
</feature>
<evidence type="ECO:0000313" key="11">
    <source>
        <dbReference type="Proteomes" id="UP000324288"/>
    </source>
</evidence>
<feature type="domain" description="Chorismate-utilising enzyme C-terminal" evidence="7">
    <location>
        <begin position="110"/>
        <end position="381"/>
    </location>
</feature>
<dbReference type="InterPro" id="IPR015890">
    <property type="entry name" value="Chorismate_C"/>
</dbReference>
<dbReference type="PANTHER" id="PTHR42839:SF2">
    <property type="entry name" value="ISOCHORISMATE SYNTHASE ENTC"/>
    <property type="match status" value="1"/>
</dbReference>
<sequence length="396" mass="42682">MEPENPSQQWQHHLHSRPRTAPDFLLSRATGSVRTQGVKETFSSVAAAREALASGRAEMIVGALPFTPGASAALISPLHIIRSDAPLEPPAFFRVQQMRARITAFSPTASEHRRRVQRAVEAIRDGVADKIVLARAVNVSADEGLDPQLIAARLLDGSPRQEAYLADLSPAGADYAGHWLVGSSPELLVSRRGNRISSHPLAGSLARHSDRQLDAQAARALRTSAKDIAEHRYVTLALDEALRPLCSNLDVPDTPSLTSTKEMWHLGTHITGTLAETAQYGSTDVSSLPTALDLAELLHPTPAVGGWPRQEALTFISDSGEDRRFYAGTVGWCDAEGDGDWVVAIRCAELDLAHNSATAWAGGGIVVDSRPSDEVQETRDKLRTILRALGIMDDDA</sequence>
<evidence type="ECO:0000256" key="1">
    <source>
        <dbReference type="ARBA" id="ARBA00000799"/>
    </source>
</evidence>
<dbReference type="GeneID" id="84894277"/>
<dbReference type="SUPFAM" id="SSF56322">
    <property type="entry name" value="ADC synthase"/>
    <property type="match status" value="1"/>
</dbReference>
<keyword evidence="4" id="KW-0413">Isomerase</keyword>
<organism evidence="8 10">
    <name type="scientific">Lawsonella clevelandensis</name>
    <dbReference type="NCBI Taxonomy" id="1528099"/>
    <lineage>
        <taxon>Bacteria</taxon>
        <taxon>Bacillati</taxon>
        <taxon>Actinomycetota</taxon>
        <taxon>Actinomycetes</taxon>
        <taxon>Mycobacteriales</taxon>
        <taxon>Lawsonellaceae</taxon>
        <taxon>Lawsonella</taxon>
    </lineage>
</organism>
<reference evidence="8 10" key="1">
    <citation type="journal article" date="2015" name="Genome Announc.">
        <title>Complete Genome Sequences for Two Strains of a Novel Fastidious, Partially Acid-Fast, Gram-Positive Corynebacterineae Bacterium, Derived from Human Clinical Samples.</title>
        <authorList>
            <person name="Nicholson A.C."/>
            <person name="Bell M."/>
            <person name="Humrighouse B.W."/>
            <person name="McQuiston J.R."/>
        </authorList>
    </citation>
    <scope>NUCLEOTIDE SEQUENCE [LARGE SCALE GENOMIC DNA]</scope>
    <source>
        <strain evidence="8 10">X1698</strain>
    </source>
</reference>
<protein>
    <recommendedName>
        <fullName evidence="3">isochorismate synthase</fullName>
        <ecNumber evidence="3">5.4.4.2</ecNumber>
    </recommendedName>
    <alternativeName>
        <fullName evidence="5">Isochorismate mutase</fullName>
    </alternativeName>
</protein>
<dbReference type="EC" id="5.4.4.2" evidence="3"/>
<dbReference type="AlphaFoldDB" id="A0A0M4LYI2"/>
<dbReference type="Pfam" id="PF00425">
    <property type="entry name" value="Chorismate_bind"/>
    <property type="match status" value="1"/>
</dbReference>
<proteinExistence type="inferred from homology"/>
<dbReference type="GO" id="GO:0008909">
    <property type="term" value="F:isochorismate synthase activity"/>
    <property type="evidence" value="ECO:0007669"/>
    <property type="project" value="UniProtKB-EC"/>
</dbReference>
<reference evidence="9 11" key="3">
    <citation type="submission" date="2019-04" db="EMBL/GenBank/DDBJ databases">
        <authorList>
            <person name="Seth-Smith MB H."/>
            <person name="Seth-Smith H."/>
        </authorList>
    </citation>
    <scope>NUCLEOTIDE SEQUENCE [LARGE SCALE GENOMIC DNA]</scope>
    <source>
        <strain evidence="9">USB-603019</strain>
    </source>
</reference>
<dbReference type="OrthoDB" id="9806579at2"/>
<dbReference type="EMBL" id="LR584267">
    <property type="protein sequence ID" value="VHN99862.1"/>
    <property type="molecule type" value="Genomic_DNA"/>
</dbReference>
<comment type="catalytic activity">
    <reaction evidence="1">
        <text>chorismate = isochorismate</text>
        <dbReference type="Rhea" id="RHEA:18985"/>
        <dbReference type="ChEBI" id="CHEBI:29748"/>
        <dbReference type="ChEBI" id="CHEBI:29780"/>
        <dbReference type="EC" id="5.4.4.2"/>
    </reaction>
</comment>
<dbReference type="RefSeq" id="WP_053961485.1">
    <property type="nucleotide sequence ID" value="NZ_CAJPTR010000001.1"/>
</dbReference>
<evidence type="ECO:0000313" key="10">
    <source>
        <dbReference type="Proteomes" id="UP000068137"/>
    </source>
</evidence>
<evidence type="ECO:0000256" key="4">
    <source>
        <dbReference type="ARBA" id="ARBA00023235"/>
    </source>
</evidence>
<dbReference type="Proteomes" id="UP000324288">
    <property type="component" value="Chromosome"/>
</dbReference>
<accession>A0A0M4LYI2</accession>
<dbReference type="PANTHER" id="PTHR42839">
    <property type="entry name" value="ISOCHORISMATE SYNTHASE ENTC"/>
    <property type="match status" value="1"/>
</dbReference>
<feature type="compositionally biased region" description="Polar residues" evidence="6">
    <location>
        <begin position="1"/>
        <end position="11"/>
    </location>
</feature>
<dbReference type="Gene3D" id="3.60.120.10">
    <property type="entry name" value="Anthranilate synthase"/>
    <property type="match status" value="1"/>
</dbReference>
<dbReference type="InterPro" id="IPR004561">
    <property type="entry name" value="IsoChor_synthase"/>
</dbReference>
<dbReference type="STRING" id="1528099.AL705_01345"/>
<dbReference type="PATRIC" id="fig|1562462.4.peg.277"/>
<evidence type="ECO:0000313" key="8">
    <source>
        <dbReference type="EMBL" id="ALE18582.1"/>
    </source>
</evidence>
<dbReference type="EMBL" id="CP012390">
    <property type="protein sequence ID" value="ALE18582.1"/>
    <property type="molecule type" value="Genomic_DNA"/>
</dbReference>
<reference evidence="8" key="2">
    <citation type="journal article" date="2016" name="Int. J. Syst. Evol. Microbiol.">
        <title>Lawsonella clevelandensis gen. nov., sp. nov., a new member of the suborder Corynebacterineae isolated from human abscesses.</title>
        <authorList>
            <person name="Bell M.E."/>
            <person name="Bernard K.A."/>
            <person name="Harrington S.M."/>
            <person name="Patel N.B."/>
            <person name="Tucker T.A."/>
            <person name="Metcalfe M.G."/>
            <person name="McQuiston J.R."/>
        </authorList>
    </citation>
    <scope>NUCLEOTIDE SEQUENCE</scope>
    <source>
        <strain evidence="8">X1698</strain>
    </source>
</reference>
<evidence type="ECO:0000259" key="7">
    <source>
        <dbReference type="Pfam" id="PF00425"/>
    </source>
</evidence>
<evidence type="ECO:0000313" key="9">
    <source>
        <dbReference type="EMBL" id="VHN99862.1"/>
    </source>
</evidence>
<evidence type="ECO:0000256" key="3">
    <source>
        <dbReference type="ARBA" id="ARBA00012824"/>
    </source>
</evidence>
<evidence type="ECO:0000256" key="5">
    <source>
        <dbReference type="ARBA" id="ARBA00041564"/>
    </source>
</evidence>
<evidence type="ECO:0000256" key="6">
    <source>
        <dbReference type="SAM" id="MobiDB-lite"/>
    </source>
</evidence>
<dbReference type="GO" id="GO:0009697">
    <property type="term" value="P:salicylic acid biosynthetic process"/>
    <property type="evidence" value="ECO:0007669"/>
    <property type="project" value="TreeGrafter"/>
</dbReference>
<evidence type="ECO:0000256" key="2">
    <source>
        <dbReference type="ARBA" id="ARBA00005297"/>
    </source>
</evidence>
<name>A0A0M4LYI2_9ACTN</name>